<evidence type="ECO:0000256" key="3">
    <source>
        <dbReference type="ARBA" id="ARBA00022827"/>
    </source>
</evidence>
<gene>
    <name evidence="8" type="ORF">NB037_12255</name>
</gene>
<dbReference type="PANTHER" id="PTHR43706">
    <property type="entry name" value="NADH DEHYDROGENASE"/>
    <property type="match status" value="1"/>
</dbReference>
<dbReference type="AlphaFoldDB" id="A0A9X2DZI5"/>
<dbReference type="SUPFAM" id="SSF51905">
    <property type="entry name" value="FAD/NAD(P)-binding domain"/>
    <property type="match status" value="1"/>
</dbReference>
<keyword evidence="2" id="KW-0285">Flavoprotein</keyword>
<dbReference type="InterPro" id="IPR036188">
    <property type="entry name" value="FAD/NAD-bd_sf"/>
</dbReference>
<dbReference type="Proteomes" id="UP001155240">
    <property type="component" value="Unassembled WGS sequence"/>
</dbReference>
<dbReference type="InterPro" id="IPR045024">
    <property type="entry name" value="NDH-2"/>
</dbReference>
<feature type="compositionally biased region" description="Basic and acidic residues" evidence="6">
    <location>
        <begin position="455"/>
        <end position="474"/>
    </location>
</feature>
<feature type="domain" description="FAD/NAD(P)-binding" evidence="7">
    <location>
        <begin position="8"/>
        <end position="339"/>
    </location>
</feature>
<comment type="similarity">
    <text evidence="1">Belongs to the NADH dehydrogenase family.</text>
</comment>
<protein>
    <submittedName>
        <fullName evidence="8">FAD-dependent oxidoreductase</fullName>
    </submittedName>
</protein>
<proteinExistence type="inferred from homology"/>
<organism evidence="8 9">
    <name type="scientific">Rathayibacter rubneri</name>
    <dbReference type="NCBI Taxonomy" id="2950106"/>
    <lineage>
        <taxon>Bacteria</taxon>
        <taxon>Bacillati</taxon>
        <taxon>Actinomycetota</taxon>
        <taxon>Actinomycetes</taxon>
        <taxon>Micrococcales</taxon>
        <taxon>Microbacteriaceae</taxon>
        <taxon>Rathayibacter</taxon>
    </lineage>
</organism>
<dbReference type="Pfam" id="PF07992">
    <property type="entry name" value="Pyr_redox_2"/>
    <property type="match status" value="1"/>
</dbReference>
<keyword evidence="5" id="KW-0520">NAD</keyword>
<dbReference type="EMBL" id="JAMRYM010000053">
    <property type="protein sequence ID" value="MCM6763191.1"/>
    <property type="molecule type" value="Genomic_DNA"/>
</dbReference>
<dbReference type="RefSeq" id="WP_251946141.1">
    <property type="nucleotide sequence ID" value="NZ_JAMRYM010000053.1"/>
</dbReference>
<feature type="compositionally biased region" description="Low complexity" evidence="6">
    <location>
        <begin position="445"/>
        <end position="454"/>
    </location>
</feature>
<evidence type="ECO:0000259" key="7">
    <source>
        <dbReference type="Pfam" id="PF07992"/>
    </source>
</evidence>
<evidence type="ECO:0000256" key="5">
    <source>
        <dbReference type="ARBA" id="ARBA00023027"/>
    </source>
</evidence>
<name>A0A9X2DZI5_9MICO</name>
<feature type="compositionally biased region" description="Basic and acidic residues" evidence="6">
    <location>
        <begin position="431"/>
        <end position="444"/>
    </location>
</feature>
<keyword evidence="4" id="KW-0560">Oxidoreductase</keyword>
<dbReference type="GO" id="GO:0003954">
    <property type="term" value="F:NADH dehydrogenase activity"/>
    <property type="evidence" value="ECO:0007669"/>
    <property type="project" value="InterPro"/>
</dbReference>
<evidence type="ECO:0000313" key="9">
    <source>
        <dbReference type="Proteomes" id="UP001155240"/>
    </source>
</evidence>
<evidence type="ECO:0000256" key="4">
    <source>
        <dbReference type="ARBA" id="ARBA00023002"/>
    </source>
</evidence>
<dbReference type="Gene3D" id="3.50.50.100">
    <property type="match status" value="1"/>
</dbReference>
<evidence type="ECO:0000313" key="8">
    <source>
        <dbReference type="EMBL" id="MCM6763191.1"/>
    </source>
</evidence>
<evidence type="ECO:0000256" key="1">
    <source>
        <dbReference type="ARBA" id="ARBA00005272"/>
    </source>
</evidence>
<reference evidence="8" key="1">
    <citation type="submission" date="2022-06" db="EMBL/GenBank/DDBJ databases">
        <title>Whole genome shotgun sequencing (WGS) of Rathayibacter sp. ZW T2_19, isolated from stored onions (Allium cepa).</title>
        <authorList>
            <person name="Stoll D.A."/>
            <person name="Huch M."/>
        </authorList>
    </citation>
    <scope>NUCLEOTIDE SEQUENCE</scope>
    <source>
        <strain evidence="8">ZW T2_19</strain>
    </source>
</reference>
<evidence type="ECO:0000256" key="2">
    <source>
        <dbReference type="ARBA" id="ARBA00022630"/>
    </source>
</evidence>
<evidence type="ECO:0000256" key="6">
    <source>
        <dbReference type="SAM" id="MobiDB-lite"/>
    </source>
</evidence>
<keyword evidence="3" id="KW-0274">FAD</keyword>
<comment type="caution">
    <text evidence="8">The sequence shown here is derived from an EMBL/GenBank/DDBJ whole genome shotgun (WGS) entry which is preliminary data.</text>
</comment>
<sequence>MTASGTTRILILGGGYVGLYTAWGLEKLRGLAPIDVTVVEPNPYMTYQPLLPEVAGGHVQPRHVTVPLISALKRTRVIRGAITGVSLEERTASVAALDGSTRTIPFDQVVFALGAVTRTFPTPGLAEHGIGFKTLEEAAHLRDRVIESIARAALTTDPAERRRLLTFVFVGGGYTGVEALSELLDLSRRTLAAQPSLSMGDVSWHLVEALDRVAPEVGPELSKWTLEHLRARGVNVHLKTTMPSCEDGVVELSSGERIPTATLVWTAGVKPNPILEATDAPRGPRGHVMADARLRVIREDGTPVPGAWAAGDGAQVPDLTAEKQPAYYPPNAQNAVRQAKLLARNIMADLTGRPVEEYRHVSVGTVAEYGIGKGAGVIKGVKLRGPLAWLAHRAYHGAAMPSLDRKWRVISGWIVDAIGSRDLSPMSATQDPRRAFRESAEATDRAAAAKAAQKTADEAGEEKSGAEKASAAKE</sequence>
<keyword evidence="9" id="KW-1185">Reference proteome</keyword>
<accession>A0A9X2DZI5</accession>
<feature type="region of interest" description="Disordered" evidence="6">
    <location>
        <begin position="424"/>
        <end position="474"/>
    </location>
</feature>
<dbReference type="InterPro" id="IPR023753">
    <property type="entry name" value="FAD/NAD-binding_dom"/>
</dbReference>
<dbReference type="PRINTS" id="PR00368">
    <property type="entry name" value="FADPNR"/>
</dbReference>
<dbReference type="PANTHER" id="PTHR43706:SF45">
    <property type="entry name" value="NADH DEHYDROGENASE-LIKE PROTEIN RV1812C"/>
    <property type="match status" value="1"/>
</dbReference>